<evidence type="ECO:0000256" key="1">
    <source>
        <dbReference type="SAM" id="MobiDB-lite"/>
    </source>
</evidence>
<protein>
    <submittedName>
        <fullName evidence="2">Uncharacterized protein</fullName>
    </submittedName>
</protein>
<sequence>MASRPRIPKFSNPHFLPEAFKGATRAELFWDSDLGDSPHATDEAAVAQLDALVKSSIDFSFDCEVHRPKKRRKKKHSEGESLNAIVEFRLISGTAPPAAISLGPKPLPPTITREPPSEDTPELAKQRRWQAQQAAVDADWLAAEAHKLHILPSQLPPESLGVTLSGHSPVMLVIQKTRPPRFARPPLPPSQLSYPYVRDAPIPDMPPPSITSLSDVAFVEQPRESTSTRRRRRARMKVVAKVRPQPTFWRPNAAASGKSLGYGYGYPARRTKP</sequence>
<feature type="region of interest" description="Disordered" evidence="1">
    <location>
        <begin position="99"/>
        <end position="126"/>
    </location>
</feature>
<dbReference type="EMBL" id="JASNQZ010000007">
    <property type="protein sequence ID" value="KAL0954782.1"/>
    <property type="molecule type" value="Genomic_DNA"/>
</dbReference>
<accession>A0ABR3JHA7</accession>
<evidence type="ECO:0000313" key="2">
    <source>
        <dbReference type="EMBL" id="KAL0954782.1"/>
    </source>
</evidence>
<keyword evidence="3" id="KW-1185">Reference proteome</keyword>
<dbReference type="Proteomes" id="UP001556367">
    <property type="component" value="Unassembled WGS sequence"/>
</dbReference>
<gene>
    <name evidence="2" type="ORF">HGRIS_003732</name>
</gene>
<comment type="caution">
    <text evidence="2">The sequence shown here is derived from an EMBL/GenBank/DDBJ whole genome shotgun (WGS) entry which is preliminary data.</text>
</comment>
<evidence type="ECO:0000313" key="3">
    <source>
        <dbReference type="Proteomes" id="UP001556367"/>
    </source>
</evidence>
<proteinExistence type="predicted"/>
<feature type="compositionally biased region" description="Basic residues" evidence="1">
    <location>
        <begin position="228"/>
        <end position="240"/>
    </location>
</feature>
<feature type="region of interest" description="Disordered" evidence="1">
    <location>
        <begin position="205"/>
        <end position="273"/>
    </location>
</feature>
<name>A0ABR3JHA7_9AGAR</name>
<reference evidence="3" key="1">
    <citation type="submission" date="2024-06" db="EMBL/GenBank/DDBJ databases">
        <title>Multi-omics analyses provide insights into the biosynthesis of the anticancer antibiotic pleurotin in Hohenbuehelia grisea.</title>
        <authorList>
            <person name="Weaver J.A."/>
            <person name="Alberti F."/>
        </authorList>
    </citation>
    <scope>NUCLEOTIDE SEQUENCE [LARGE SCALE GENOMIC DNA]</scope>
    <source>
        <strain evidence="3">T-177</strain>
    </source>
</reference>
<organism evidence="2 3">
    <name type="scientific">Hohenbuehelia grisea</name>
    <dbReference type="NCBI Taxonomy" id="104357"/>
    <lineage>
        <taxon>Eukaryota</taxon>
        <taxon>Fungi</taxon>
        <taxon>Dikarya</taxon>
        <taxon>Basidiomycota</taxon>
        <taxon>Agaricomycotina</taxon>
        <taxon>Agaricomycetes</taxon>
        <taxon>Agaricomycetidae</taxon>
        <taxon>Agaricales</taxon>
        <taxon>Pleurotineae</taxon>
        <taxon>Pleurotaceae</taxon>
        <taxon>Hohenbuehelia</taxon>
    </lineage>
</organism>